<feature type="signal peptide" evidence="1">
    <location>
        <begin position="1"/>
        <end position="17"/>
    </location>
</feature>
<evidence type="ECO:0000256" key="1">
    <source>
        <dbReference type="SAM" id="SignalP"/>
    </source>
</evidence>
<accession>A0A9W9D3H4</accession>
<dbReference type="EMBL" id="JAPEVA010000120">
    <property type="protein sequence ID" value="KAJ4398828.1"/>
    <property type="molecule type" value="Genomic_DNA"/>
</dbReference>
<protein>
    <submittedName>
        <fullName evidence="2">Uncharacterized protein</fullName>
    </submittedName>
</protein>
<keyword evidence="1" id="KW-0732">Signal</keyword>
<gene>
    <name evidence="2" type="ORF">N0V91_009879</name>
</gene>
<dbReference type="Proteomes" id="UP001140510">
    <property type="component" value="Unassembled WGS sequence"/>
</dbReference>
<feature type="chain" id="PRO_5040987989" evidence="1">
    <location>
        <begin position="18"/>
        <end position="149"/>
    </location>
</feature>
<proteinExistence type="predicted"/>
<dbReference type="OrthoDB" id="3753703at2759"/>
<keyword evidence="3" id="KW-1185">Reference proteome</keyword>
<sequence length="149" mass="15762">MRFTVATVISMAAAATATVIPRADYGGWNVTLSHTGGNDKQRTETVSGVYANSAFADNIPVNCHYQGMLNGEIIDKTTCDPESFSYVLEDAGYDDGYLYQLILTQTVTLSGTNVTVKGVSGKFKTVGDKITGKAYTASDIIINASSAIA</sequence>
<name>A0A9W9D3H4_9PLEO</name>
<dbReference type="AlphaFoldDB" id="A0A9W9D3H4"/>
<comment type="caution">
    <text evidence="2">The sequence shown here is derived from an EMBL/GenBank/DDBJ whole genome shotgun (WGS) entry which is preliminary data.</text>
</comment>
<organism evidence="2 3">
    <name type="scientific">Didymella pomorum</name>
    <dbReference type="NCBI Taxonomy" id="749634"/>
    <lineage>
        <taxon>Eukaryota</taxon>
        <taxon>Fungi</taxon>
        <taxon>Dikarya</taxon>
        <taxon>Ascomycota</taxon>
        <taxon>Pezizomycotina</taxon>
        <taxon>Dothideomycetes</taxon>
        <taxon>Pleosporomycetidae</taxon>
        <taxon>Pleosporales</taxon>
        <taxon>Pleosporineae</taxon>
        <taxon>Didymellaceae</taxon>
        <taxon>Didymella</taxon>
    </lineage>
</organism>
<evidence type="ECO:0000313" key="3">
    <source>
        <dbReference type="Proteomes" id="UP001140510"/>
    </source>
</evidence>
<evidence type="ECO:0000313" key="2">
    <source>
        <dbReference type="EMBL" id="KAJ4398828.1"/>
    </source>
</evidence>
<reference evidence="2" key="1">
    <citation type="submission" date="2022-10" db="EMBL/GenBank/DDBJ databases">
        <title>Tapping the CABI collections for fungal endophytes: first genome assemblies for Collariella, Neodidymelliopsis, Ascochyta clinopodiicola, Didymella pomorum, Didymosphaeria variabile, Neocosmospora piperis and Neocucurbitaria cava.</title>
        <authorList>
            <person name="Hill R."/>
        </authorList>
    </citation>
    <scope>NUCLEOTIDE SEQUENCE</scope>
    <source>
        <strain evidence="2">IMI 355091</strain>
    </source>
</reference>